<protein>
    <submittedName>
        <fullName evidence="1">Uncharacterized protein</fullName>
    </submittedName>
</protein>
<proteinExistence type="predicted"/>
<organism evidence="1 2">
    <name type="scientific">Gossypium arboreum</name>
    <name type="common">Tree cotton</name>
    <name type="synonym">Gossypium nanking</name>
    <dbReference type="NCBI Taxonomy" id="29729"/>
    <lineage>
        <taxon>Eukaryota</taxon>
        <taxon>Viridiplantae</taxon>
        <taxon>Streptophyta</taxon>
        <taxon>Embryophyta</taxon>
        <taxon>Tracheophyta</taxon>
        <taxon>Spermatophyta</taxon>
        <taxon>Magnoliopsida</taxon>
        <taxon>eudicotyledons</taxon>
        <taxon>Gunneridae</taxon>
        <taxon>Pentapetalae</taxon>
        <taxon>rosids</taxon>
        <taxon>malvids</taxon>
        <taxon>Malvales</taxon>
        <taxon>Malvaceae</taxon>
        <taxon>Malvoideae</taxon>
        <taxon>Gossypium</taxon>
    </lineage>
</organism>
<name>A0A0B0NHM0_GOSAR</name>
<evidence type="ECO:0000313" key="2">
    <source>
        <dbReference type="Proteomes" id="UP000032142"/>
    </source>
</evidence>
<accession>A0A0B0NHM0</accession>
<reference evidence="2" key="1">
    <citation type="submission" date="2014-09" db="EMBL/GenBank/DDBJ databases">
        <authorList>
            <person name="Mudge J."/>
            <person name="Ramaraj T."/>
            <person name="Lindquist I.E."/>
            <person name="Bharti A.K."/>
            <person name="Sundararajan A."/>
            <person name="Cameron C.T."/>
            <person name="Woodward J.E."/>
            <person name="May G.D."/>
            <person name="Brubaker C."/>
            <person name="Broadhvest J."/>
            <person name="Wilkins T.A."/>
        </authorList>
    </citation>
    <scope>NUCLEOTIDE SEQUENCE</scope>
    <source>
        <strain evidence="2">cv. AKA8401</strain>
    </source>
</reference>
<dbReference type="AlphaFoldDB" id="A0A0B0NHM0"/>
<dbReference type="EMBL" id="KN397396">
    <property type="protein sequence ID" value="KHG12290.1"/>
    <property type="molecule type" value="Genomic_DNA"/>
</dbReference>
<evidence type="ECO:0000313" key="1">
    <source>
        <dbReference type="EMBL" id="KHG12290.1"/>
    </source>
</evidence>
<dbReference type="Proteomes" id="UP000032142">
    <property type="component" value="Unassembled WGS sequence"/>
</dbReference>
<sequence length="37" mass="4347">MLFVSIETRLKKSDQGIQKPFWPCLTKTLSSYNILFI</sequence>
<gene>
    <name evidence="1" type="ORF">F383_17908</name>
</gene>
<keyword evidence="2" id="KW-1185">Reference proteome</keyword>